<dbReference type="PANTHER" id="PTHR40040">
    <property type="entry name" value="SMALL HYDROPHOBIC PROTEIN-RELATED"/>
    <property type="match status" value="1"/>
</dbReference>
<keyword evidence="2" id="KW-0812">Transmembrane</keyword>
<dbReference type="EMBL" id="SNYJ01000003">
    <property type="protein sequence ID" value="TDQ41712.1"/>
    <property type="molecule type" value="Genomic_DNA"/>
</dbReference>
<name>A0A4R6U7P6_9BACI</name>
<keyword evidence="2" id="KW-0472">Membrane</keyword>
<evidence type="ECO:0000313" key="3">
    <source>
        <dbReference type="EMBL" id="TDQ41712.1"/>
    </source>
</evidence>
<dbReference type="RefSeq" id="WP_133579565.1">
    <property type="nucleotide sequence ID" value="NZ_SNYJ01000003.1"/>
</dbReference>
<organism evidence="3 4">
    <name type="scientific">Aureibacillus halotolerans</name>
    <dbReference type="NCBI Taxonomy" id="1508390"/>
    <lineage>
        <taxon>Bacteria</taxon>
        <taxon>Bacillati</taxon>
        <taxon>Bacillota</taxon>
        <taxon>Bacilli</taxon>
        <taxon>Bacillales</taxon>
        <taxon>Bacillaceae</taxon>
        <taxon>Aureibacillus</taxon>
    </lineage>
</organism>
<dbReference type="PANTHER" id="PTHR40040:SF1">
    <property type="entry name" value="MEMBRANE PROTEIN"/>
    <property type="match status" value="1"/>
</dbReference>
<evidence type="ECO:0000313" key="4">
    <source>
        <dbReference type="Proteomes" id="UP000295632"/>
    </source>
</evidence>
<accession>A0A4R6U7P6</accession>
<reference evidence="3 4" key="1">
    <citation type="submission" date="2019-03" db="EMBL/GenBank/DDBJ databases">
        <title>Genomic Encyclopedia of Type Strains, Phase IV (KMG-IV): sequencing the most valuable type-strain genomes for metagenomic binning, comparative biology and taxonomic classification.</title>
        <authorList>
            <person name="Goeker M."/>
        </authorList>
    </citation>
    <scope>NUCLEOTIDE SEQUENCE [LARGE SCALE GENOMIC DNA]</scope>
    <source>
        <strain evidence="3 4">DSM 28697</strain>
    </source>
</reference>
<evidence type="ECO:0000256" key="1">
    <source>
        <dbReference type="SAM" id="MobiDB-lite"/>
    </source>
</evidence>
<sequence>MHNDDRRHDEGFEDIRADDAADRSYLEETATEASFDGIDRDRNRDQDSIDDDRERSTNTDSNAVGLSGLALALSLLALFVLPLILGAAGIIIGFISRRRGAGAMALWAIGLGVVAVLISLFFAPFI</sequence>
<comment type="caution">
    <text evidence="3">The sequence shown here is derived from an EMBL/GenBank/DDBJ whole genome shotgun (WGS) entry which is preliminary data.</text>
</comment>
<evidence type="ECO:0008006" key="5">
    <source>
        <dbReference type="Google" id="ProtNLM"/>
    </source>
</evidence>
<dbReference type="Proteomes" id="UP000295632">
    <property type="component" value="Unassembled WGS sequence"/>
</dbReference>
<dbReference type="InterPro" id="IPR055338">
    <property type="entry name" value="YqfX-like"/>
</dbReference>
<feature type="compositionally biased region" description="Basic and acidic residues" evidence="1">
    <location>
        <begin position="1"/>
        <end position="26"/>
    </location>
</feature>
<protein>
    <recommendedName>
        <fullName evidence="5">DUF308 domain-containing protein</fullName>
    </recommendedName>
</protein>
<feature type="region of interest" description="Disordered" evidence="1">
    <location>
        <begin position="1"/>
        <end position="61"/>
    </location>
</feature>
<keyword evidence="2" id="KW-1133">Transmembrane helix</keyword>
<proteinExistence type="predicted"/>
<evidence type="ECO:0000256" key="2">
    <source>
        <dbReference type="SAM" id="Phobius"/>
    </source>
</evidence>
<feature type="transmembrane region" description="Helical" evidence="2">
    <location>
        <begin position="69"/>
        <end position="92"/>
    </location>
</feature>
<feature type="transmembrane region" description="Helical" evidence="2">
    <location>
        <begin position="104"/>
        <end position="125"/>
    </location>
</feature>
<gene>
    <name evidence="3" type="ORF">EV213_103298</name>
</gene>
<feature type="compositionally biased region" description="Basic and acidic residues" evidence="1">
    <location>
        <begin position="37"/>
        <end position="57"/>
    </location>
</feature>
<dbReference type="AlphaFoldDB" id="A0A4R6U7P6"/>
<keyword evidence="4" id="KW-1185">Reference proteome</keyword>